<reference evidence="1 2" key="1">
    <citation type="journal article" date="2021" name="BMC Genomics">
        <title>Datura genome reveals duplications of psychoactive alkaloid biosynthetic genes and high mutation rate following tissue culture.</title>
        <authorList>
            <person name="Rajewski A."/>
            <person name="Carter-House D."/>
            <person name="Stajich J."/>
            <person name="Litt A."/>
        </authorList>
    </citation>
    <scope>NUCLEOTIDE SEQUENCE [LARGE SCALE GENOMIC DNA]</scope>
    <source>
        <strain evidence="1">AR-01</strain>
    </source>
</reference>
<accession>A0ABS8RSF4</accession>
<protein>
    <submittedName>
        <fullName evidence="1">Uncharacterized protein</fullName>
    </submittedName>
</protein>
<evidence type="ECO:0000313" key="2">
    <source>
        <dbReference type="Proteomes" id="UP000823775"/>
    </source>
</evidence>
<keyword evidence="2" id="KW-1185">Reference proteome</keyword>
<proteinExistence type="predicted"/>
<dbReference type="Proteomes" id="UP000823775">
    <property type="component" value="Unassembled WGS sequence"/>
</dbReference>
<name>A0ABS8RSF4_DATST</name>
<dbReference type="EMBL" id="JACEIK010000066">
    <property type="protein sequence ID" value="MCD7448539.1"/>
    <property type="molecule type" value="Genomic_DNA"/>
</dbReference>
<feature type="non-terminal residue" evidence="1">
    <location>
        <position position="69"/>
    </location>
</feature>
<sequence>APKDLLHERGFVMQDMEKKEPEFYALLQEIGWGPLMKKSCKVNKAWVREFYAYLPIVSWSRDELVAYVR</sequence>
<gene>
    <name evidence="1" type="ORF">HAX54_043814</name>
</gene>
<comment type="caution">
    <text evidence="1">The sequence shown here is derived from an EMBL/GenBank/DDBJ whole genome shotgun (WGS) entry which is preliminary data.</text>
</comment>
<evidence type="ECO:0000313" key="1">
    <source>
        <dbReference type="EMBL" id="MCD7448539.1"/>
    </source>
</evidence>
<feature type="non-terminal residue" evidence="1">
    <location>
        <position position="1"/>
    </location>
</feature>
<organism evidence="1 2">
    <name type="scientific">Datura stramonium</name>
    <name type="common">Jimsonweed</name>
    <name type="synonym">Common thornapple</name>
    <dbReference type="NCBI Taxonomy" id="4076"/>
    <lineage>
        <taxon>Eukaryota</taxon>
        <taxon>Viridiplantae</taxon>
        <taxon>Streptophyta</taxon>
        <taxon>Embryophyta</taxon>
        <taxon>Tracheophyta</taxon>
        <taxon>Spermatophyta</taxon>
        <taxon>Magnoliopsida</taxon>
        <taxon>eudicotyledons</taxon>
        <taxon>Gunneridae</taxon>
        <taxon>Pentapetalae</taxon>
        <taxon>asterids</taxon>
        <taxon>lamiids</taxon>
        <taxon>Solanales</taxon>
        <taxon>Solanaceae</taxon>
        <taxon>Solanoideae</taxon>
        <taxon>Datureae</taxon>
        <taxon>Datura</taxon>
    </lineage>
</organism>